<dbReference type="PANTHER" id="PTHR11225">
    <property type="entry name" value="NUCLEAR PORE COMPLEX PROTEIN NUP93 NUCLEOPORIN NUP93 DEAD EYE PROTEIN"/>
    <property type="match status" value="1"/>
</dbReference>
<organism evidence="6 7">
    <name type="scientific">Apolygus lucorum</name>
    <name type="common">Small green plant bug</name>
    <name type="synonym">Lygocoris lucorum</name>
    <dbReference type="NCBI Taxonomy" id="248454"/>
    <lineage>
        <taxon>Eukaryota</taxon>
        <taxon>Metazoa</taxon>
        <taxon>Ecdysozoa</taxon>
        <taxon>Arthropoda</taxon>
        <taxon>Hexapoda</taxon>
        <taxon>Insecta</taxon>
        <taxon>Pterygota</taxon>
        <taxon>Neoptera</taxon>
        <taxon>Paraneoptera</taxon>
        <taxon>Hemiptera</taxon>
        <taxon>Heteroptera</taxon>
        <taxon>Panheteroptera</taxon>
        <taxon>Cimicomorpha</taxon>
        <taxon>Miridae</taxon>
        <taxon>Mirini</taxon>
        <taxon>Apolygus</taxon>
    </lineage>
</organism>
<dbReference type="InterPro" id="IPR007231">
    <property type="entry name" value="Nucleoporin_int_Nup93/Nic96"/>
</dbReference>
<keyword evidence="5" id="KW-0509">mRNA transport</keyword>
<dbReference type="GO" id="GO:0016973">
    <property type="term" value="P:poly(A)+ mRNA export from nucleus"/>
    <property type="evidence" value="ECO:0007669"/>
    <property type="project" value="TreeGrafter"/>
</dbReference>
<dbReference type="OrthoDB" id="1918363at2759"/>
<accession>A0A8S9Y3M7</accession>
<evidence type="ECO:0000313" key="6">
    <source>
        <dbReference type="EMBL" id="KAF6215168.1"/>
    </source>
</evidence>
<reference evidence="6" key="1">
    <citation type="journal article" date="2021" name="Mol. Ecol. Resour.">
        <title>Apolygus lucorum genome provides insights into omnivorousness and mesophyll feeding.</title>
        <authorList>
            <person name="Liu Y."/>
            <person name="Liu H."/>
            <person name="Wang H."/>
            <person name="Huang T."/>
            <person name="Liu B."/>
            <person name="Yang B."/>
            <person name="Yin L."/>
            <person name="Li B."/>
            <person name="Zhang Y."/>
            <person name="Zhang S."/>
            <person name="Jiang F."/>
            <person name="Zhang X."/>
            <person name="Ren Y."/>
            <person name="Wang B."/>
            <person name="Wang S."/>
            <person name="Lu Y."/>
            <person name="Wu K."/>
            <person name="Fan W."/>
            <person name="Wang G."/>
        </authorList>
    </citation>
    <scope>NUCLEOTIDE SEQUENCE</scope>
    <source>
        <strain evidence="6">12Hb</strain>
    </source>
</reference>
<keyword evidence="3 5" id="KW-0906">Nuclear pore complex</keyword>
<dbReference type="GO" id="GO:0006606">
    <property type="term" value="P:protein import into nucleus"/>
    <property type="evidence" value="ECO:0007669"/>
    <property type="project" value="TreeGrafter"/>
</dbReference>
<keyword evidence="5" id="KW-0653">Protein transport</keyword>
<name>A0A8S9Y3M7_APOLU</name>
<keyword evidence="5" id="KW-0813">Transport</keyword>
<keyword evidence="4 5" id="KW-0539">Nucleus</keyword>
<proteinExistence type="inferred from homology"/>
<dbReference type="GO" id="GO:0005643">
    <property type="term" value="C:nuclear pore"/>
    <property type="evidence" value="ECO:0007669"/>
    <property type="project" value="UniProtKB-SubCell"/>
</dbReference>
<dbReference type="PANTHER" id="PTHR11225:SF4">
    <property type="entry name" value="NUCLEAR PORE COMPLEX PROTEIN NUP93"/>
    <property type="match status" value="1"/>
</dbReference>
<comment type="caution">
    <text evidence="6">The sequence shown here is derived from an EMBL/GenBank/DDBJ whole genome shotgun (WGS) entry which is preliminary data.</text>
</comment>
<evidence type="ECO:0000256" key="2">
    <source>
        <dbReference type="ARBA" id="ARBA00010186"/>
    </source>
</evidence>
<dbReference type="EMBL" id="WIXP02000002">
    <property type="protein sequence ID" value="KAF6215168.1"/>
    <property type="molecule type" value="Genomic_DNA"/>
</dbReference>
<evidence type="ECO:0000256" key="4">
    <source>
        <dbReference type="ARBA" id="ARBA00023242"/>
    </source>
</evidence>
<evidence type="ECO:0000256" key="5">
    <source>
        <dbReference type="RuleBase" id="RU364035"/>
    </source>
</evidence>
<dbReference type="AlphaFoldDB" id="A0A8S9Y3M7"/>
<dbReference type="Pfam" id="PF04097">
    <property type="entry name" value="Nic96"/>
    <property type="match status" value="1"/>
</dbReference>
<keyword evidence="7" id="KW-1185">Reference proteome</keyword>
<evidence type="ECO:0000313" key="7">
    <source>
        <dbReference type="Proteomes" id="UP000466442"/>
    </source>
</evidence>
<evidence type="ECO:0000256" key="3">
    <source>
        <dbReference type="ARBA" id="ARBA00023132"/>
    </source>
</evidence>
<sequence>MENPSNIADFSNTEGNKSRIWLKRTLLISIERTLKQVLEASQALWSKVTATGAQDIQANLLLGTKGLDLPQVKQKLETLSSRRTFEPLDPVPITDIQSFLKNESENAILQLIESTHQTTFNHIGNLHYSKMLEEWQEHKTNLMNSLLGYSKQIVDIPTRRETIVNETLFGTRSALDQEEMVYIRHFIEYNNAILQGLPRTNLLEKFASAAKELNNQKLSDMWKMLTFMCQLPPQGKSNVLEARAQPQVQEKMIQQALAYLELRYKEYMEVIVSGSLRSARRGGIPGTIPLVKGFINVRQIANEPGLDDEMVEGSPLWPLVFYCLRCGDIPAAIQCMKADPSKEELVAILEDLRDSPQRKVNMRAEMQLRSVYRRTIRSSPDPYKRAVYCLLGACDVHDDHRSICKTADDYLWLKLWQLREEEAEPVPDRICYSFLQNLVLEDYGEQYYKANEQPNVYFQLLVLTGQWESAIDFLIRVDKYRSHAVHMAIAIHETNLLALPASINAPLLVIDEADKAPMRRLNLLRLVLLYTRKFENSDPKEILHYFFALRNLPGKEEGHNAFATCVINHVMETKQYDIILGTLEVDKCRHPGLLDAFEGNSINVKSITESIARTAESHGLLEDAIKLYDLCGVLEKVLSLLNALLSQVLARSSNEPGSLRSRLVKMANEFYSRSAGESINCKAATFTTFKMLRNFVTFFDMYHFKEYNKALEVIMSERVIPMNVDEMEDRINNFKLLEDTISKNIPDILLAVMNIYYHQYQQIQGDIKNTSSSMLEDSNKSKHLSFIRERARLLTSFAGTIPYRMPGDTNSRLVQLEIRMT</sequence>
<comment type="similarity">
    <text evidence="2 5">Belongs to the nucleoporin interacting component (NIC) family.</text>
</comment>
<comment type="subcellular location">
    <subcellularLocation>
        <location evidence="1 5">Nucleus</location>
        <location evidence="1 5">Nuclear pore complex</location>
    </subcellularLocation>
</comment>
<protein>
    <recommendedName>
        <fullName evidence="5">Nuclear pore protein</fullName>
    </recommendedName>
</protein>
<keyword evidence="5" id="KW-0472">Membrane</keyword>
<keyword evidence="5" id="KW-0811">Translocation</keyword>
<dbReference type="Proteomes" id="UP000466442">
    <property type="component" value="Unassembled WGS sequence"/>
</dbReference>
<dbReference type="GO" id="GO:0017056">
    <property type="term" value="F:structural constituent of nuclear pore"/>
    <property type="evidence" value="ECO:0007669"/>
    <property type="project" value="InterPro"/>
</dbReference>
<gene>
    <name evidence="6" type="ORF">GE061_009919</name>
</gene>
<evidence type="ECO:0000256" key="1">
    <source>
        <dbReference type="ARBA" id="ARBA00004567"/>
    </source>
</evidence>